<dbReference type="HOGENOM" id="CLU_028286_0_1_7"/>
<accession>W4MEW9</accession>
<feature type="domain" description="MOSC" evidence="1">
    <location>
        <begin position="114"/>
        <end position="262"/>
    </location>
</feature>
<dbReference type="AlphaFoldDB" id="W4MEW9"/>
<keyword evidence="3" id="KW-1185">Reference proteome</keyword>
<dbReference type="SUPFAM" id="SSF50800">
    <property type="entry name" value="PK beta-barrel domain-like"/>
    <property type="match status" value="1"/>
</dbReference>
<dbReference type="InterPro" id="IPR011037">
    <property type="entry name" value="Pyrv_Knase-like_insert_dom_sf"/>
</dbReference>
<organism evidence="2 3">
    <name type="scientific">Candidatus Entotheonella gemina</name>
    <dbReference type="NCBI Taxonomy" id="1429439"/>
    <lineage>
        <taxon>Bacteria</taxon>
        <taxon>Pseudomonadati</taxon>
        <taxon>Nitrospinota/Tectimicrobiota group</taxon>
        <taxon>Candidatus Tectimicrobiota</taxon>
        <taxon>Candidatus Entotheonellia</taxon>
        <taxon>Candidatus Entotheonellales</taxon>
        <taxon>Candidatus Entotheonellaceae</taxon>
        <taxon>Candidatus Entotheonella</taxon>
    </lineage>
</organism>
<reference evidence="2 3" key="1">
    <citation type="journal article" date="2014" name="Nature">
        <title>An environmental bacterial taxon with a large and distinct metabolic repertoire.</title>
        <authorList>
            <person name="Wilson M.C."/>
            <person name="Mori T."/>
            <person name="Ruckert C."/>
            <person name="Uria A.R."/>
            <person name="Helf M.J."/>
            <person name="Takada K."/>
            <person name="Gernert C."/>
            <person name="Steffens U.A."/>
            <person name="Heycke N."/>
            <person name="Schmitt S."/>
            <person name="Rinke C."/>
            <person name="Helfrich E.J."/>
            <person name="Brachmann A.O."/>
            <person name="Gurgui C."/>
            <person name="Wakimoto T."/>
            <person name="Kracht M."/>
            <person name="Crusemann M."/>
            <person name="Hentschel U."/>
            <person name="Abe I."/>
            <person name="Matsunaga S."/>
            <person name="Kalinowski J."/>
            <person name="Takeyama H."/>
            <person name="Piel J."/>
        </authorList>
    </citation>
    <scope>NUCLEOTIDE SEQUENCE [LARGE SCALE GENOMIC DNA]</scope>
    <source>
        <strain evidence="3">TSY2</strain>
    </source>
</reference>
<dbReference type="GO" id="GO:0030151">
    <property type="term" value="F:molybdenum ion binding"/>
    <property type="evidence" value="ECO:0007669"/>
    <property type="project" value="InterPro"/>
</dbReference>
<comment type="caution">
    <text evidence="2">The sequence shown here is derived from an EMBL/GenBank/DDBJ whole genome shotgun (WGS) entry which is preliminary data.</text>
</comment>
<sequence>MHVSALYYYPIKSCGAVQVEAAEIDACGLRHDRRLLVIEPDGMFITQREHPRLALVNPAIQGDDLSLSAPGMEPLAVTLGHSGTPYTVRIFRDTCEAVDQGDAVAEWFSTYLNTPCRVVAMAPHFARQVNQNFAQRPEDQVAFADAFPFLMISEASLDDLNARMDSPLPMNRFRPNIVVTGCEPYAEDTWPSLRIGSVDFAAAKACVRCMVTTTDQATTERGEEPLKTLATYRQTDTGVIFGQNLIHLNHGIIRVGDTVTAIER</sequence>
<dbReference type="InterPro" id="IPR005303">
    <property type="entry name" value="MOCOS_middle"/>
</dbReference>
<dbReference type="GO" id="GO:0003824">
    <property type="term" value="F:catalytic activity"/>
    <property type="evidence" value="ECO:0007669"/>
    <property type="project" value="InterPro"/>
</dbReference>
<dbReference type="PANTHER" id="PTHR14237">
    <property type="entry name" value="MOLYBDOPTERIN COFACTOR SULFURASE MOSC"/>
    <property type="match status" value="1"/>
</dbReference>
<dbReference type="Pfam" id="PF03476">
    <property type="entry name" value="MOSC_N"/>
    <property type="match status" value="1"/>
</dbReference>
<dbReference type="Proteomes" id="UP000019140">
    <property type="component" value="Unassembled WGS sequence"/>
</dbReference>
<evidence type="ECO:0000259" key="1">
    <source>
        <dbReference type="PROSITE" id="PS51340"/>
    </source>
</evidence>
<name>W4MEW9_9BACT</name>
<dbReference type="EMBL" id="AZHX01000117">
    <property type="protein sequence ID" value="ETX08879.1"/>
    <property type="molecule type" value="Genomic_DNA"/>
</dbReference>
<gene>
    <name evidence="2" type="ORF">ETSY2_02800</name>
</gene>
<dbReference type="Pfam" id="PF03473">
    <property type="entry name" value="MOSC"/>
    <property type="match status" value="1"/>
</dbReference>
<dbReference type="PANTHER" id="PTHR14237:SF19">
    <property type="entry name" value="MITOCHONDRIAL AMIDOXIME REDUCING COMPONENT 1"/>
    <property type="match status" value="1"/>
</dbReference>
<dbReference type="SUPFAM" id="SSF141673">
    <property type="entry name" value="MOSC N-terminal domain-like"/>
    <property type="match status" value="1"/>
</dbReference>
<evidence type="ECO:0000313" key="3">
    <source>
        <dbReference type="Proteomes" id="UP000019140"/>
    </source>
</evidence>
<dbReference type="GO" id="GO:0030170">
    <property type="term" value="F:pyridoxal phosphate binding"/>
    <property type="evidence" value="ECO:0007669"/>
    <property type="project" value="InterPro"/>
</dbReference>
<dbReference type="InterPro" id="IPR005302">
    <property type="entry name" value="MoCF_Sase_C"/>
</dbReference>
<evidence type="ECO:0000313" key="2">
    <source>
        <dbReference type="EMBL" id="ETX08879.1"/>
    </source>
</evidence>
<dbReference type="PROSITE" id="PS51340">
    <property type="entry name" value="MOSC"/>
    <property type="match status" value="1"/>
</dbReference>
<proteinExistence type="predicted"/>
<protein>
    <recommendedName>
        <fullName evidence="1">MOSC domain-containing protein</fullName>
    </recommendedName>
</protein>